<comment type="subcellular location">
    <subcellularLocation>
        <location evidence="1">Cell outer membrane</location>
    </subcellularLocation>
</comment>
<organism evidence="4 5">
    <name type="scientific">Pseudoduganella umbonata</name>
    <dbReference type="NCBI Taxonomy" id="864828"/>
    <lineage>
        <taxon>Bacteria</taxon>
        <taxon>Pseudomonadati</taxon>
        <taxon>Pseudomonadota</taxon>
        <taxon>Betaproteobacteria</taxon>
        <taxon>Burkholderiales</taxon>
        <taxon>Oxalobacteraceae</taxon>
        <taxon>Telluria group</taxon>
        <taxon>Pseudoduganella</taxon>
    </lineage>
</organism>
<evidence type="ECO:0000256" key="2">
    <source>
        <dbReference type="ARBA" id="ARBA00023136"/>
    </source>
</evidence>
<sequence length="114" mass="12505">MRVVCGSRRPWHAWVLPPTGVHCGAVAFGQITIYADRNPAIGTDDGSVVAPNRVPSYSLWGMSAAWQASRALKVRAGVQNMFDRSPPYSTRRTTSFQAATRRTRTRAAAVSMRV</sequence>
<name>A0ABX5UWM7_9BURK</name>
<keyword evidence="5" id="KW-1185">Reference proteome</keyword>
<keyword evidence="4" id="KW-0675">Receptor</keyword>
<proteinExistence type="predicted"/>
<gene>
    <name evidence="4" type="ORF">FCL38_16655</name>
</gene>
<dbReference type="EMBL" id="CP040017">
    <property type="protein sequence ID" value="QCP14750.1"/>
    <property type="molecule type" value="Genomic_DNA"/>
</dbReference>
<keyword evidence="2" id="KW-0472">Membrane</keyword>
<evidence type="ECO:0000256" key="3">
    <source>
        <dbReference type="ARBA" id="ARBA00023237"/>
    </source>
</evidence>
<dbReference type="Proteomes" id="UP000298763">
    <property type="component" value="Chromosome"/>
</dbReference>
<dbReference type="SUPFAM" id="SSF56935">
    <property type="entry name" value="Porins"/>
    <property type="match status" value="1"/>
</dbReference>
<accession>A0ABX5UWM7</accession>
<dbReference type="InterPro" id="IPR036942">
    <property type="entry name" value="Beta-barrel_TonB_sf"/>
</dbReference>
<keyword evidence="3" id="KW-0998">Cell outer membrane</keyword>
<reference evidence="4 5" key="1">
    <citation type="submission" date="2019-05" db="EMBL/GenBank/DDBJ databases">
        <title>Draft Genome Sequences of Six Type Strains of the Genus Massilia.</title>
        <authorList>
            <person name="Miess H."/>
            <person name="Frediansyhah A."/>
            <person name="Gross H."/>
        </authorList>
    </citation>
    <scope>NUCLEOTIDE SEQUENCE [LARGE SCALE GENOMIC DNA]</scope>
    <source>
        <strain evidence="4 5">DSMZ 26121</strain>
    </source>
</reference>
<dbReference type="Gene3D" id="2.40.170.20">
    <property type="entry name" value="TonB-dependent receptor, beta-barrel domain"/>
    <property type="match status" value="1"/>
</dbReference>
<evidence type="ECO:0000313" key="4">
    <source>
        <dbReference type="EMBL" id="QCP14750.1"/>
    </source>
</evidence>
<evidence type="ECO:0000313" key="5">
    <source>
        <dbReference type="Proteomes" id="UP000298763"/>
    </source>
</evidence>
<evidence type="ECO:0000256" key="1">
    <source>
        <dbReference type="ARBA" id="ARBA00004442"/>
    </source>
</evidence>
<protein>
    <submittedName>
        <fullName evidence="4">TonB-dependent receptor</fullName>
    </submittedName>
</protein>